<comment type="catalytic activity">
    <reaction evidence="1">
        <text>ATP + protein L-histidine = ADP + protein N-phospho-L-histidine.</text>
        <dbReference type="EC" id="2.7.13.3"/>
    </reaction>
</comment>
<dbReference type="Pfam" id="PF00989">
    <property type="entry name" value="PAS"/>
    <property type="match status" value="2"/>
</dbReference>
<feature type="coiled-coil region" evidence="7">
    <location>
        <begin position="1128"/>
        <end position="1155"/>
    </location>
</feature>
<evidence type="ECO:0000259" key="9">
    <source>
        <dbReference type="PROSITE" id="PS50110"/>
    </source>
</evidence>
<evidence type="ECO:0000313" key="12">
    <source>
        <dbReference type="EMBL" id="MDT0687270.1"/>
    </source>
</evidence>
<feature type="domain" description="PAC" evidence="11">
    <location>
        <begin position="212"/>
        <end position="266"/>
    </location>
</feature>
<dbReference type="InterPro" id="IPR003661">
    <property type="entry name" value="HisK_dim/P_dom"/>
</dbReference>
<feature type="domain" description="PAS" evidence="10">
    <location>
        <begin position="140"/>
        <end position="210"/>
    </location>
</feature>
<dbReference type="RefSeq" id="WP_311500559.1">
    <property type="nucleotide sequence ID" value="NZ_JAVRHN010000009.1"/>
</dbReference>
<feature type="domain" description="PAS" evidence="10">
    <location>
        <begin position="772"/>
        <end position="844"/>
    </location>
</feature>
<dbReference type="Proteomes" id="UP001253848">
    <property type="component" value="Unassembled WGS sequence"/>
</dbReference>
<dbReference type="CDD" id="cd00130">
    <property type="entry name" value="PAS"/>
    <property type="match status" value="7"/>
</dbReference>
<dbReference type="InterPro" id="IPR000700">
    <property type="entry name" value="PAS-assoc_C"/>
</dbReference>
<dbReference type="Pfam" id="PF08447">
    <property type="entry name" value="PAS_3"/>
    <property type="match status" value="3"/>
</dbReference>
<dbReference type="Pfam" id="PF13426">
    <property type="entry name" value="PAS_9"/>
    <property type="match status" value="1"/>
</dbReference>
<feature type="domain" description="PAS" evidence="10">
    <location>
        <begin position="390"/>
        <end position="461"/>
    </location>
</feature>
<dbReference type="Gene3D" id="3.30.450.20">
    <property type="entry name" value="PAS domain"/>
    <property type="match status" value="8"/>
</dbReference>
<evidence type="ECO:0000256" key="7">
    <source>
        <dbReference type="SAM" id="Coils"/>
    </source>
</evidence>
<dbReference type="InterPro" id="IPR011006">
    <property type="entry name" value="CheY-like_superfamily"/>
</dbReference>
<evidence type="ECO:0000259" key="10">
    <source>
        <dbReference type="PROSITE" id="PS50112"/>
    </source>
</evidence>
<keyword evidence="7" id="KW-0175">Coiled coil</keyword>
<feature type="domain" description="PAS" evidence="10">
    <location>
        <begin position="1021"/>
        <end position="1090"/>
    </location>
</feature>
<dbReference type="InterPro" id="IPR052162">
    <property type="entry name" value="Sensor_kinase/Photoreceptor"/>
</dbReference>
<dbReference type="SMART" id="SM00388">
    <property type="entry name" value="HisKA"/>
    <property type="match status" value="1"/>
</dbReference>
<keyword evidence="3" id="KW-0597">Phosphoprotein</keyword>
<dbReference type="InterPro" id="IPR004358">
    <property type="entry name" value="Sig_transdc_His_kin-like_C"/>
</dbReference>
<dbReference type="Pfam" id="PF00512">
    <property type="entry name" value="HisKA"/>
    <property type="match status" value="1"/>
</dbReference>
<comment type="caution">
    <text evidence="12">The sequence shown here is derived from an EMBL/GenBank/DDBJ whole genome shotgun (WGS) entry which is preliminary data.</text>
</comment>
<protein>
    <recommendedName>
        <fullName evidence="2">histidine kinase</fullName>
        <ecNumber evidence="2">2.7.13.3</ecNumber>
    </recommendedName>
</protein>
<evidence type="ECO:0000256" key="1">
    <source>
        <dbReference type="ARBA" id="ARBA00000085"/>
    </source>
</evidence>
<dbReference type="PROSITE" id="PS50110">
    <property type="entry name" value="RESPONSE_REGULATORY"/>
    <property type="match status" value="1"/>
</dbReference>
<dbReference type="SMART" id="SM00091">
    <property type="entry name" value="PAS"/>
    <property type="match status" value="7"/>
</dbReference>
<keyword evidence="4" id="KW-0808">Transferase</keyword>
<dbReference type="InterPro" id="IPR001789">
    <property type="entry name" value="Sig_transdc_resp-reg_receiver"/>
</dbReference>
<evidence type="ECO:0000259" key="11">
    <source>
        <dbReference type="PROSITE" id="PS50113"/>
    </source>
</evidence>
<keyword evidence="5" id="KW-0418">Kinase</keyword>
<name>A0ABU3DU77_9FLAO</name>
<dbReference type="PROSITE" id="PS50109">
    <property type="entry name" value="HIS_KIN"/>
    <property type="match status" value="1"/>
</dbReference>
<organism evidence="12 13">
    <name type="scientific">Autumnicola psychrophila</name>
    <dbReference type="NCBI Taxonomy" id="3075592"/>
    <lineage>
        <taxon>Bacteria</taxon>
        <taxon>Pseudomonadati</taxon>
        <taxon>Bacteroidota</taxon>
        <taxon>Flavobacteriia</taxon>
        <taxon>Flavobacteriales</taxon>
        <taxon>Flavobacteriaceae</taxon>
        <taxon>Autumnicola</taxon>
    </lineage>
</organism>
<feature type="domain" description="PAC" evidence="11">
    <location>
        <begin position="338"/>
        <end position="389"/>
    </location>
</feature>
<evidence type="ECO:0000313" key="13">
    <source>
        <dbReference type="Proteomes" id="UP001253848"/>
    </source>
</evidence>
<sequence>MDKKLKIIHLENSSGDAELVAEALKAGGFDPDISIVQTAEEFLPVLETCKPDIILSEYSTPSFHAKTAIKLLQDSNIIVPFLLVTHGVSDECAVDLLKNGADDYILKDRVQRLPGAVETVLEKFRCEEEREKYIRELEYNQNKFKSLIENGADGVLILTPQGETTYASPSIESILGYTIEEAMQIRTLDISHEDDKEDAVRNMRACLENPGRPVKAAVVRIKHKDGSWHWLEATLTNMLDNPAVKGIVNNFRDISQRKEANNSIKESEEKYRAFFKTTADGILLTEPSGKIHAANPAACRIFKMTEEEICKAGRSGVTDGTDPRLAAAIKERELTGSAHSEITMLRKGGIKFPAELTSAVFTDASGEEKMSVIIRDISDRKKTEEEIKASKENYRLLFQFSPLPSLIYDQESLAILDVNQAAIKHYGYNRDEFISMSILDLRPQEHVPAFLSFLKKELTKEEVMGSKSSVHLKKDQTRIKVAVWAYSLMFKKRKCILSVLQDVTEREEVFERLKEEESKLRLAQEIGKIGYWEVNFQNNTFYWSDEVYNIWGRKKENFQVGQEEFLKTIHPEDIEEFKQHQLEAISGSKDLDYEHRIILPDGNVKWIHEKGKTIKDENGENFMFKGSIQDITERKENLNRLMRSEARHHGILKSQTNYLIRTDLEGYFTYVNEKFQNDFKWIHSEDPVGKSALTSVYKEHHERVTEGFKAAIQNPNEVFQVEIDKLQENGRLKTTLWDFVCLTGADGEPIEVQCVGIDITDRVKAERSLKESNIRYELVTRATSDAIWDWNLETGYMLWGESFQILFGYSRDAVFPDVDFWKDRIHPEDALRVIGSIYAAQKGGETNWQEEYRFRKSDGDYACVIDRGFIIRNKAKKAIRMVGAIQDITEKKKLRDLLDSASRLAKIGSYEINLKENSLYWSSIIKEIHDLPKDFTPDFNDAVRFIKPGKDRSTFVKTLGRAVDKNDSFELDLQIITAKNNERWIRIIGKPEFENGVCICVNGSFQDIDKMKRAEIEVLKASEEKEMILESIGDAFFALDQNREVTYWNLEAERLLRRSKDEVVGKNLSEVFGDKFSQFKEYFERAVAESTTQHFEAFFEDIRSWFEVNAYPAPKKGLSVYLKDVTDRKEANLQLMELNRSLKSYTEELVSANKGLEQFSYIVSHNLRAPLANILGLADLLSDEEYGQHVKQNFLNELLNNVERLDHVIKDLNDILQVKVSFDAKKESVNLQSMVSSVEASIKNLMQLEKVQIETEFYVPEVKTIQSYLYSIFYNLIANSIKYRQAELPPEIRIKSEKKGSHVVITFMDNGLGIDLTTKRDQIFGLYKRFHQHVEGKGMGLFMVKTQVEMLGGKITIDSEVNKGTVFELEFDGF</sequence>
<dbReference type="Gene3D" id="3.40.50.2300">
    <property type="match status" value="1"/>
</dbReference>
<dbReference type="InterPro" id="IPR000014">
    <property type="entry name" value="PAS"/>
</dbReference>
<dbReference type="PANTHER" id="PTHR43304:SF1">
    <property type="entry name" value="PAC DOMAIN-CONTAINING PROTEIN"/>
    <property type="match status" value="1"/>
</dbReference>
<dbReference type="InterPro" id="IPR035965">
    <property type="entry name" value="PAS-like_dom_sf"/>
</dbReference>
<dbReference type="NCBIfam" id="TIGR00229">
    <property type="entry name" value="sensory_box"/>
    <property type="match status" value="7"/>
</dbReference>
<dbReference type="Gene3D" id="1.10.287.130">
    <property type="match status" value="1"/>
</dbReference>
<evidence type="ECO:0000256" key="4">
    <source>
        <dbReference type="ARBA" id="ARBA00022679"/>
    </source>
</evidence>
<dbReference type="InterPro" id="IPR013767">
    <property type="entry name" value="PAS_fold"/>
</dbReference>
<dbReference type="InterPro" id="IPR013656">
    <property type="entry name" value="PAS_4"/>
</dbReference>
<dbReference type="SUPFAM" id="SSF47384">
    <property type="entry name" value="Homodimeric domain of signal transducing histidine kinase"/>
    <property type="match status" value="1"/>
</dbReference>
<dbReference type="SUPFAM" id="SSF55874">
    <property type="entry name" value="ATPase domain of HSP90 chaperone/DNA topoisomerase II/histidine kinase"/>
    <property type="match status" value="1"/>
</dbReference>
<feature type="domain" description="Response regulatory" evidence="9">
    <location>
        <begin position="6"/>
        <end position="122"/>
    </location>
</feature>
<feature type="domain" description="Histidine kinase" evidence="8">
    <location>
        <begin position="1162"/>
        <end position="1374"/>
    </location>
</feature>
<feature type="domain" description="PAC" evidence="11">
    <location>
        <begin position="719"/>
        <end position="771"/>
    </location>
</feature>
<dbReference type="Pfam" id="PF02518">
    <property type="entry name" value="HATPase_c"/>
    <property type="match status" value="1"/>
</dbReference>
<dbReference type="SUPFAM" id="SSF52172">
    <property type="entry name" value="CheY-like"/>
    <property type="match status" value="1"/>
</dbReference>
<accession>A0ABU3DU77</accession>
<dbReference type="CDD" id="cd00082">
    <property type="entry name" value="HisKA"/>
    <property type="match status" value="1"/>
</dbReference>
<evidence type="ECO:0000256" key="6">
    <source>
        <dbReference type="PROSITE-ProRule" id="PRU00169"/>
    </source>
</evidence>
<feature type="domain" description="PAC" evidence="11">
    <location>
        <begin position="848"/>
        <end position="900"/>
    </location>
</feature>
<evidence type="ECO:0000256" key="2">
    <source>
        <dbReference type="ARBA" id="ARBA00012438"/>
    </source>
</evidence>
<dbReference type="EMBL" id="JAVRHN010000009">
    <property type="protein sequence ID" value="MDT0687270.1"/>
    <property type="molecule type" value="Genomic_DNA"/>
</dbReference>
<dbReference type="InterPro" id="IPR013655">
    <property type="entry name" value="PAS_fold_3"/>
</dbReference>
<dbReference type="SUPFAM" id="SSF55785">
    <property type="entry name" value="PYP-like sensor domain (PAS domain)"/>
    <property type="match status" value="8"/>
</dbReference>
<gene>
    <name evidence="12" type="ORF">RM541_12930</name>
</gene>
<comment type="caution">
    <text evidence="6">Lacks conserved residue(s) required for the propagation of feature annotation.</text>
</comment>
<proteinExistence type="predicted"/>
<evidence type="ECO:0000256" key="5">
    <source>
        <dbReference type="ARBA" id="ARBA00022777"/>
    </source>
</evidence>
<dbReference type="Gene3D" id="2.10.70.100">
    <property type="match status" value="1"/>
</dbReference>
<evidence type="ECO:0000256" key="3">
    <source>
        <dbReference type="ARBA" id="ARBA00022553"/>
    </source>
</evidence>
<dbReference type="EC" id="2.7.13.3" evidence="2"/>
<dbReference type="PROSITE" id="PS50112">
    <property type="entry name" value="PAS"/>
    <property type="match status" value="6"/>
</dbReference>
<feature type="domain" description="PAS" evidence="10">
    <location>
        <begin position="516"/>
        <end position="588"/>
    </location>
</feature>
<feature type="domain" description="PAC" evidence="11">
    <location>
        <begin position="591"/>
        <end position="643"/>
    </location>
</feature>
<feature type="domain" description="PAS" evidence="10">
    <location>
        <begin position="267"/>
        <end position="309"/>
    </location>
</feature>
<dbReference type="PRINTS" id="PR00344">
    <property type="entry name" value="BCTRLSENSOR"/>
</dbReference>
<evidence type="ECO:0000259" key="8">
    <source>
        <dbReference type="PROSITE" id="PS50109"/>
    </source>
</evidence>
<dbReference type="InterPro" id="IPR036890">
    <property type="entry name" value="HATPase_C_sf"/>
</dbReference>
<reference evidence="12 13" key="1">
    <citation type="submission" date="2023-09" db="EMBL/GenBank/DDBJ databases">
        <authorList>
            <person name="Rey-Velasco X."/>
        </authorList>
    </citation>
    <scope>NUCLEOTIDE SEQUENCE [LARGE SCALE GENOMIC DNA]</scope>
    <source>
        <strain evidence="12 13">F225</strain>
    </source>
</reference>
<keyword evidence="13" id="KW-1185">Reference proteome</keyword>
<dbReference type="SMART" id="SM00086">
    <property type="entry name" value="PAC"/>
    <property type="match status" value="6"/>
</dbReference>
<dbReference type="CDD" id="cd00156">
    <property type="entry name" value="REC"/>
    <property type="match status" value="1"/>
</dbReference>
<dbReference type="SMART" id="SM00387">
    <property type="entry name" value="HATPase_c"/>
    <property type="match status" value="1"/>
</dbReference>
<dbReference type="InterPro" id="IPR001610">
    <property type="entry name" value="PAC"/>
</dbReference>
<dbReference type="InterPro" id="IPR005467">
    <property type="entry name" value="His_kinase_dom"/>
</dbReference>
<dbReference type="InterPro" id="IPR036097">
    <property type="entry name" value="HisK_dim/P_sf"/>
</dbReference>
<dbReference type="PROSITE" id="PS50113">
    <property type="entry name" value="PAC"/>
    <property type="match status" value="5"/>
</dbReference>
<dbReference type="PANTHER" id="PTHR43304">
    <property type="entry name" value="PHYTOCHROME-LIKE PROTEIN CPH1"/>
    <property type="match status" value="1"/>
</dbReference>
<dbReference type="Gene3D" id="3.30.565.10">
    <property type="entry name" value="Histidine kinase-like ATPase, C-terminal domain"/>
    <property type="match status" value="1"/>
</dbReference>
<dbReference type="InterPro" id="IPR003594">
    <property type="entry name" value="HATPase_dom"/>
</dbReference>
<dbReference type="Pfam" id="PF08448">
    <property type="entry name" value="PAS_4"/>
    <property type="match status" value="1"/>
</dbReference>